<evidence type="ECO:0000313" key="2">
    <source>
        <dbReference type="EMBL" id="RSH95824.1"/>
    </source>
</evidence>
<dbReference type="EMBL" id="RSCD01000001">
    <property type="protein sequence ID" value="RSH95824.1"/>
    <property type="molecule type" value="Genomic_DNA"/>
</dbReference>
<dbReference type="AlphaFoldDB" id="A0A427YXM1"/>
<dbReference type="Proteomes" id="UP000279259">
    <property type="component" value="Unassembled WGS sequence"/>
</dbReference>
<protein>
    <submittedName>
        <fullName evidence="2">Uncharacterized protein</fullName>
    </submittedName>
</protein>
<organism evidence="2 3">
    <name type="scientific">Saitozyma podzolica</name>
    <dbReference type="NCBI Taxonomy" id="1890683"/>
    <lineage>
        <taxon>Eukaryota</taxon>
        <taxon>Fungi</taxon>
        <taxon>Dikarya</taxon>
        <taxon>Basidiomycota</taxon>
        <taxon>Agaricomycotina</taxon>
        <taxon>Tremellomycetes</taxon>
        <taxon>Tremellales</taxon>
        <taxon>Trimorphomycetaceae</taxon>
        <taxon>Saitozyma</taxon>
    </lineage>
</organism>
<name>A0A427YXM1_9TREE</name>
<feature type="region of interest" description="Disordered" evidence="1">
    <location>
        <begin position="81"/>
        <end position="102"/>
    </location>
</feature>
<reference evidence="2 3" key="1">
    <citation type="submission" date="2018-11" db="EMBL/GenBank/DDBJ databases">
        <title>Genome sequence of Saitozyma podzolica DSM 27192.</title>
        <authorList>
            <person name="Aliyu H."/>
            <person name="Gorte O."/>
            <person name="Ochsenreither K."/>
        </authorList>
    </citation>
    <scope>NUCLEOTIDE SEQUENCE [LARGE SCALE GENOMIC DNA]</scope>
    <source>
        <strain evidence="2 3">DSM 27192</strain>
    </source>
</reference>
<evidence type="ECO:0000256" key="1">
    <source>
        <dbReference type="SAM" id="MobiDB-lite"/>
    </source>
</evidence>
<gene>
    <name evidence="2" type="ORF">EHS25_000917</name>
</gene>
<evidence type="ECO:0000313" key="3">
    <source>
        <dbReference type="Proteomes" id="UP000279259"/>
    </source>
</evidence>
<keyword evidence="3" id="KW-1185">Reference proteome</keyword>
<sequence>MSNTTVTTTDIPKLTHDPSTYAGWRAAIEVALQLADCWNAALGLDREPNRARWINRAPGATGTVTARNVRAGWAMPEVSETVSGNAMTAEEKKEWEKAEEGE</sequence>
<comment type="caution">
    <text evidence="2">The sequence shown here is derived from an EMBL/GenBank/DDBJ whole genome shotgun (WGS) entry which is preliminary data.</text>
</comment>
<accession>A0A427YXM1</accession>
<dbReference type="OrthoDB" id="10392319at2759"/>
<feature type="compositionally biased region" description="Basic and acidic residues" evidence="1">
    <location>
        <begin position="89"/>
        <end position="102"/>
    </location>
</feature>
<proteinExistence type="predicted"/>